<reference evidence="1 2" key="1">
    <citation type="journal article" date="2019" name="Int. J. Syst. Evol. Microbiol.">
        <title>The Draft Whole-Genome Sequence of the Antibiotic Producer Empedobacter haloabium ATCC 31962 Provides Indications for Its Taxonomic Reclassification.</title>
        <authorList>
            <person name="Miess H."/>
            <person name="Arlt P."/>
            <person name="Apel A.K."/>
            <person name="Weber T."/>
            <person name="Nieselt K."/>
            <person name="Hanssen F."/>
            <person name="Czemmel S."/>
            <person name="Nahnsen S."/>
            <person name="Gross H."/>
        </authorList>
    </citation>
    <scope>NUCLEOTIDE SEQUENCE [LARGE SCALE GENOMIC DNA]</scope>
    <source>
        <strain evidence="1 2">ATCC 31962</strain>
    </source>
</reference>
<dbReference type="Proteomes" id="UP000321323">
    <property type="component" value="Chromosome"/>
</dbReference>
<dbReference type="EMBL" id="CP136508">
    <property type="protein sequence ID" value="WUR15023.1"/>
    <property type="molecule type" value="Genomic_DNA"/>
</dbReference>
<accession>A0ABZ1UQR0</accession>
<organism evidence="1 2">
    <name type="scientific">[Empedobacter] haloabium</name>
    <dbReference type="NCBI Taxonomy" id="592317"/>
    <lineage>
        <taxon>Bacteria</taxon>
        <taxon>Pseudomonadati</taxon>
        <taxon>Pseudomonadota</taxon>
        <taxon>Betaproteobacteria</taxon>
        <taxon>Burkholderiales</taxon>
        <taxon>Oxalobacteraceae</taxon>
        <taxon>Telluria group</taxon>
        <taxon>Telluria group incertae sedis</taxon>
    </lineage>
</organism>
<sequence>MRPEEQEVAKAVLDAIIVNSQVAGPLARVSGQLRKNDAQAALNN</sequence>
<name>A0ABZ1UQR0_9BURK</name>
<evidence type="ECO:0000313" key="2">
    <source>
        <dbReference type="Proteomes" id="UP000321323"/>
    </source>
</evidence>
<evidence type="ECO:0000313" key="1">
    <source>
        <dbReference type="EMBL" id="WUR15023.1"/>
    </source>
</evidence>
<keyword evidence="2" id="KW-1185">Reference proteome</keyword>
<protein>
    <submittedName>
        <fullName evidence="1">Uncharacterized protein</fullName>
    </submittedName>
</protein>
<gene>
    <name evidence="1" type="ORF">E7V67_007920</name>
</gene>
<proteinExistence type="predicted"/>